<keyword evidence="2" id="KW-1185">Reference proteome</keyword>
<sequence length="109" mass="12608">MMWPQDILQYCIRVCLTSVCTMEDITTSSQMMKLYANHWLDCRFRICTLVTACSVLQGFFCVEFWSRNSENSVIHGPMFIIPQESLSSILVQQLHVQDLLAPFTPCNDH</sequence>
<reference evidence="1" key="1">
    <citation type="submission" date="2019-03" db="EMBL/GenBank/DDBJ databases">
        <title>WGS assembly of Setaria viridis.</title>
        <authorList>
            <person name="Huang P."/>
            <person name="Jenkins J."/>
            <person name="Grimwood J."/>
            <person name="Barry K."/>
            <person name="Healey A."/>
            <person name="Mamidi S."/>
            <person name="Sreedasyam A."/>
            <person name="Shu S."/>
            <person name="Feldman M."/>
            <person name="Wu J."/>
            <person name="Yu Y."/>
            <person name="Chen C."/>
            <person name="Johnson J."/>
            <person name="Rokhsar D."/>
            <person name="Baxter I."/>
            <person name="Schmutz J."/>
            <person name="Brutnell T."/>
            <person name="Kellogg E."/>
        </authorList>
    </citation>
    <scope>NUCLEOTIDE SEQUENCE [LARGE SCALE GENOMIC DNA]</scope>
</reference>
<dbReference type="EMBL" id="CM016557">
    <property type="protein sequence ID" value="TKW08848.1"/>
    <property type="molecule type" value="Genomic_DNA"/>
</dbReference>
<evidence type="ECO:0000313" key="1">
    <source>
        <dbReference type="EMBL" id="TKW08848.1"/>
    </source>
</evidence>
<evidence type="ECO:0000313" key="2">
    <source>
        <dbReference type="Proteomes" id="UP000298652"/>
    </source>
</evidence>
<accession>A0A4U6U079</accession>
<dbReference type="AlphaFoldDB" id="A0A4U6U079"/>
<name>A0A4U6U079_SETVI</name>
<gene>
    <name evidence="1" type="ORF">SEVIR_6G051700v2</name>
</gene>
<protein>
    <submittedName>
        <fullName evidence="1">Uncharacterized protein</fullName>
    </submittedName>
</protein>
<dbReference type="Gramene" id="TKW08848">
    <property type="protein sequence ID" value="TKW08848"/>
    <property type="gene ID" value="SEVIR_6G051700v2"/>
</dbReference>
<proteinExistence type="predicted"/>
<dbReference type="OMA" id="FFCVEFW"/>
<organism evidence="1 2">
    <name type="scientific">Setaria viridis</name>
    <name type="common">Green bristlegrass</name>
    <name type="synonym">Setaria italica subsp. viridis</name>
    <dbReference type="NCBI Taxonomy" id="4556"/>
    <lineage>
        <taxon>Eukaryota</taxon>
        <taxon>Viridiplantae</taxon>
        <taxon>Streptophyta</taxon>
        <taxon>Embryophyta</taxon>
        <taxon>Tracheophyta</taxon>
        <taxon>Spermatophyta</taxon>
        <taxon>Magnoliopsida</taxon>
        <taxon>Liliopsida</taxon>
        <taxon>Poales</taxon>
        <taxon>Poaceae</taxon>
        <taxon>PACMAD clade</taxon>
        <taxon>Panicoideae</taxon>
        <taxon>Panicodae</taxon>
        <taxon>Paniceae</taxon>
        <taxon>Cenchrinae</taxon>
        <taxon>Setaria</taxon>
    </lineage>
</organism>
<dbReference type="Proteomes" id="UP000298652">
    <property type="component" value="Chromosome 6"/>
</dbReference>